<dbReference type="Proteomes" id="UP000246005">
    <property type="component" value="Unassembled WGS sequence"/>
</dbReference>
<accession>A0A316ICW5</accession>
<feature type="region of interest" description="Disordered" evidence="1">
    <location>
        <begin position="260"/>
        <end position="345"/>
    </location>
</feature>
<name>A0A316ICW5_9PSEU</name>
<evidence type="ECO:0000313" key="2">
    <source>
        <dbReference type="EMBL" id="PWK88182.1"/>
    </source>
</evidence>
<feature type="compositionally biased region" description="Basic and acidic residues" evidence="1">
    <location>
        <begin position="269"/>
        <end position="289"/>
    </location>
</feature>
<protein>
    <recommendedName>
        <fullName evidence="4">Peptidase C-terminal archaeal/bacterial domain-containing protein</fullName>
    </recommendedName>
</protein>
<feature type="compositionally biased region" description="Basic and acidic residues" evidence="1">
    <location>
        <begin position="307"/>
        <end position="323"/>
    </location>
</feature>
<gene>
    <name evidence="2" type="ORF">C8D88_103378</name>
</gene>
<sequence length="345" mass="36802">MPVVGEFAEPDDSRESASATGVGTTHRAIRTTGRIAGQDQDFYRLRGAGPTSIATRTPGSDLDTVLTVFDAAGEEIASNDTVGLSTDARLEAELTVGADYFVRVTGTENTEGTYELTLSAGEGKGDRDFFAVDLKAGDVIGVSVAGAARKVVVHDTVGREVMGSQQDFSGACPKENPLPGGGNAVADHLAPRDGRYYVGVEDGAGRYELTVRAFRPGSEKAPQTVFADFNGALVDTGVWGLPGGEAAVAAVEVPHELGSVRTGRRRDRVRCGRHDPRERGVAREVRREAAQQPRPRGSVGAEGRQPVGDRRDDRRVRPADRGHRAVHRPRATSGTRRPRWCTSTC</sequence>
<dbReference type="RefSeq" id="WP_170154898.1">
    <property type="nucleotide sequence ID" value="NZ_QGHB01000003.1"/>
</dbReference>
<dbReference type="Gene3D" id="2.60.120.380">
    <property type="match status" value="2"/>
</dbReference>
<evidence type="ECO:0000256" key="1">
    <source>
        <dbReference type="SAM" id="MobiDB-lite"/>
    </source>
</evidence>
<organism evidence="2 3">
    <name type="scientific">Lentzea atacamensis</name>
    <dbReference type="NCBI Taxonomy" id="531938"/>
    <lineage>
        <taxon>Bacteria</taxon>
        <taxon>Bacillati</taxon>
        <taxon>Actinomycetota</taxon>
        <taxon>Actinomycetes</taxon>
        <taxon>Pseudonocardiales</taxon>
        <taxon>Pseudonocardiaceae</taxon>
        <taxon>Lentzea</taxon>
    </lineage>
</organism>
<dbReference type="EMBL" id="QGHB01000003">
    <property type="protein sequence ID" value="PWK88182.1"/>
    <property type="molecule type" value="Genomic_DNA"/>
</dbReference>
<reference evidence="2 3" key="1">
    <citation type="submission" date="2018-05" db="EMBL/GenBank/DDBJ databases">
        <title>Genomic Encyclopedia of Type Strains, Phase IV (KMG-IV): sequencing the most valuable type-strain genomes for metagenomic binning, comparative biology and taxonomic classification.</title>
        <authorList>
            <person name="Goeker M."/>
        </authorList>
    </citation>
    <scope>NUCLEOTIDE SEQUENCE [LARGE SCALE GENOMIC DNA]</scope>
    <source>
        <strain evidence="2 3">DSM 45480</strain>
    </source>
</reference>
<comment type="caution">
    <text evidence="2">The sequence shown here is derived from an EMBL/GenBank/DDBJ whole genome shotgun (WGS) entry which is preliminary data.</text>
</comment>
<evidence type="ECO:0000313" key="3">
    <source>
        <dbReference type="Proteomes" id="UP000246005"/>
    </source>
</evidence>
<proteinExistence type="predicted"/>
<feature type="region of interest" description="Disordered" evidence="1">
    <location>
        <begin position="1"/>
        <end position="26"/>
    </location>
</feature>
<evidence type="ECO:0008006" key="4">
    <source>
        <dbReference type="Google" id="ProtNLM"/>
    </source>
</evidence>
<dbReference type="AlphaFoldDB" id="A0A316ICW5"/>